<dbReference type="Proteomes" id="UP001151582">
    <property type="component" value="Unassembled WGS sequence"/>
</dbReference>
<dbReference type="InterPro" id="IPR016024">
    <property type="entry name" value="ARM-type_fold"/>
</dbReference>
<feature type="domain" description="Exportin-T C-terminal" evidence="4">
    <location>
        <begin position="1"/>
        <end position="514"/>
    </location>
</feature>
<evidence type="ECO:0000256" key="2">
    <source>
        <dbReference type="RuleBase" id="RU366037"/>
    </source>
</evidence>
<comment type="subcellular location">
    <subcellularLocation>
        <location evidence="2">Nucleus</location>
    </subcellularLocation>
    <subcellularLocation>
        <location evidence="2">Cytoplasm</location>
    </subcellularLocation>
    <text evidence="2">Shuttles between the nucleus and the cytoplasm.</text>
</comment>
<dbReference type="InterPro" id="IPR011989">
    <property type="entry name" value="ARM-like"/>
</dbReference>
<dbReference type="Pfam" id="PF19282">
    <property type="entry name" value="Exportin-T"/>
    <property type="match status" value="1"/>
</dbReference>
<dbReference type="GO" id="GO:0005643">
    <property type="term" value="C:nuclear pore"/>
    <property type="evidence" value="ECO:0007669"/>
    <property type="project" value="TreeGrafter"/>
</dbReference>
<dbReference type="GO" id="GO:0071528">
    <property type="term" value="P:tRNA re-export from nucleus"/>
    <property type="evidence" value="ECO:0007669"/>
    <property type="project" value="UniProtKB-UniRule"/>
</dbReference>
<dbReference type="GO" id="GO:0016363">
    <property type="term" value="C:nuclear matrix"/>
    <property type="evidence" value="ECO:0007669"/>
    <property type="project" value="TreeGrafter"/>
</dbReference>
<dbReference type="Gene3D" id="1.25.10.10">
    <property type="entry name" value="Leucine-rich Repeat Variant"/>
    <property type="match status" value="1"/>
</dbReference>
<comment type="caution">
    <text evidence="5">The sequence shown here is derived from an EMBL/GenBank/DDBJ whole genome shotgun (WGS) entry which is preliminary data.</text>
</comment>
<dbReference type="AlphaFoldDB" id="A0A9W8E6K3"/>
<feature type="region of interest" description="Disordered" evidence="3">
    <location>
        <begin position="384"/>
        <end position="409"/>
    </location>
</feature>
<accession>A0A9W8E6K3</accession>
<dbReference type="PANTHER" id="PTHR15952:SF11">
    <property type="entry name" value="EXPORTIN-T"/>
    <property type="match status" value="1"/>
</dbReference>
<dbReference type="GO" id="GO:0000049">
    <property type="term" value="F:tRNA binding"/>
    <property type="evidence" value="ECO:0007669"/>
    <property type="project" value="UniProtKB-UniRule"/>
</dbReference>
<keyword evidence="2" id="KW-0539">Nucleus</keyword>
<dbReference type="SUPFAM" id="SSF48371">
    <property type="entry name" value="ARM repeat"/>
    <property type="match status" value="1"/>
</dbReference>
<dbReference type="GO" id="GO:0005737">
    <property type="term" value="C:cytoplasm"/>
    <property type="evidence" value="ECO:0007669"/>
    <property type="project" value="UniProtKB-SubCell"/>
</dbReference>
<gene>
    <name evidence="5" type="primary">LOS1_1</name>
    <name evidence="5" type="ORF">H4R34_005054</name>
</gene>
<feature type="compositionally biased region" description="Low complexity" evidence="3">
    <location>
        <begin position="387"/>
        <end position="401"/>
    </location>
</feature>
<keyword evidence="2" id="KW-0820">tRNA-binding</keyword>
<name>A0A9W8E6K3_9FUNG</name>
<dbReference type="EMBL" id="JANBQB010000810">
    <property type="protein sequence ID" value="KAJ1973501.1"/>
    <property type="molecule type" value="Genomic_DNA"/>
</dbReference>
<evidence type="ECO:0000256" key="1">
    <source>
        <dbReference type="ARBA" id="ARBA00009466"/>
    </source>
</evidence>
<reference evidence="5" key="1">
    <citation type="submission" date="2022-07" db="EMBL/GenBank/DDBJ databases">
        <title>Phylogenomic reconstructions and comparative analyses of Kickxellomycotina fungi.</title>
        <authorList>
            <person name="Reynolds N.K."/>
            <person name="Stajich J.E."/>
            <person name="Barry K."/>
            <person name="Grigoriev I.V."/>
            <person name="Crous P."/>
            <person name="Smith M.E."/>
        </authorList>
    </citation>
    <scope>NUCLEOTIDE SEQUENCE</scope>
    <source>
        <strain evidence="5">RSA 567</strain>
    </source>
</reference>
<comment type="function">
    <text evidence="2">tRNA nucleus export receptor which facilitates tRNA translocation across the nuclear pore complex.</text>
</comment>
<evidence type="ECO:0000259" key="4">
    <source>
        <dbReference type="Pfam" id="PF19282"/>
    </source>
</evidence>
<evidence type="ECO:0000313" key="6">
    <source>
        <dbReference type="Proteomes" id="UP001151582"/>
    </source>
</evidence>
<evidence type="ECO:0000313" key="5">
    <source>
        <dbReference type="EMBL" id="KAJ1973501.1"/>
    </source>
</evidence>
<evidence type="ECO:0000256" key="3">
    <source>
        <dbReference type="SAM" id="MobiDB-lite"/>
    </source>
</evidence>
<proteinExistence type="inferred from homology"/>
<sequence>MIQSNVVAVNHPLVSLSYFETVVRYYTFFDACPNAVPLVLEAFVDQRGLHHSADRVRYRTYYTFHRFVKLLKKVDIGPYVQTVLNALQDLLGVQAQAPTMNSTGSADDLATDKAFDSQVYLFETAGSLATYPSLDANVKGQYLKAVLDPLLSQAQTLVQAGTLAATSDDYSVWQLHHLLMAIGSVAKGVPEAPKQGPMPWTAQLTQATEITLLGLNAGGRFPIVRDASRFAFARLSTCLGLDSLQFLPVLIQRLLADCSMPEFTDFLGFMDLIMYKFKPTIISTLNELVLPLAEKVFAFLDSKPLGTDDAIQQVDLKKGYLNFLATIIYTDMSSVLLTDTNKPQLMGLLQSILPLATTPDQPEVQKMAFNLLGRLAQAWLGQYQPTSDSSPGNPKPSSKPGQPVPIARHPVVPIAPSDQEALLQFYYERVVPLCFEVAMKPTITLADSANVLVFYELAYLLQVLQVRADPQFSEYVATRVLPSIQCPPNMCTEFAQALQSLDIKEFRKYFQRFVGK</sequence>
<dbReference type="OrthoDB" id="26399at2759"/>
<keyword evidence="6" id="KW-1185">Reference proteome</keyword>
<comment type="similarity">
    <text evidence="1 2">Belongs to the exportin family.</text>
</comment>
<protein>
    <recommendedName>
        <fullName evidence="2">Exportin-T</fullName>
    </recommendedName>
    <alternativeName>
        <fullName evidence="2">Exportin(tRNA)</fullName>
    </alternativeName>
    <alternativeName>
        <fullName evidence="2">tRNA exportin</fullName>
    </alternativeName>
</protein>
<organism evidence="5 6">
    <name type="scientific">Dimargaris verticillata</name>
    <dbReference type="NCBI Taxonomy" id="2761393"/>
    <lineage>
        <taxon>Eukaryota</taxon>
        <taxon>Fungi</taxon>
        <taxon>Fungi incertae sedis</taxon>
        <taxon>Zoopagomycota</taxon>
        <taxon>Kickxellomycotina</taxon>
        <taxon>Dimargaritomycetes</taxon>
        <taxon>Dimargaritales</taxon>
        <taxon>Dimargaritaceae</taxon>
        <taxon>Dimargaris</taxon>
    </lineage>
</organism>
<dbReference type="PANTHER" id="PTHR15952">
    <property type="entry name" value="EXPORTIN-T/LOS1"/>
    <property type="match status" value="1"/>
</dbReference>
<dbReference type="GO" id="GO:0031267">
    <property type="term" value="F:small GTPase binding"/>
    <property type="evidence" value="ECO:0007669"/>
    <property type="project" value="InterPro"/>
</dbReference>
<keyword evidence="2" id="KW-0963">Cytoplasm</keyword>
<dbReference type="InterPro" id="IPR045546">
    <property type="entry name" value="Exportin-T_C"/>
</dbReference>
<dbReference type="InterPro" id="IPR040017">
    <property type="entry name" value="XPOT"/>
</dbReference>
<keyword evidence="2" id="KW-0813">Transport</keyword>
<keyword evidence="2" id="KW-0694">RNA-binding</keyword>